<comment type="caution">
    <text evidence="1">The sequence shown here is derived from an EMBL/GenBank/DDBJ whole genome shotgun (WGS) entry which is preliminary data.</text>
</comment>
<evidence type="ECO:0000313" key="1">
    <source>
        <dbReference type="EMBL" id="GAH58391.1"/>
    </source>
</evidence>
<gene>
    <name evidence="1" type="ORF">S03H2_34780</name>
</gene>
<dbReference type="AlphaFoldDB" id="X1GKD7"/>
<organism evidence="1">
    <name type="scientific">marine sediment metagenome</name>
    <dbReference type="NCBI Taxonomy" id="412755"/>
    <lineage>
        <taxon>unclassified sequences</taxon>
        <taxon>metagenomes</taxon>
        <taxon>ecological metagenomes</taxon>
    </lineage>
</organism>
<name>X1GKD7_9ZZZZ</name>
<dbReference type="EMBL" id="BARU01021244">
    <property type="protein sequence ID" value="GAH58391.1"/>
    <property type="molecule type" value="Genomic_DNA"/>
</dbReference>
<proteinExistence type="predicted"/>
<sequence>MSHQYDNFDAAYAALRTQFASAVSKFWSANDYWIAAKAHYTAGEALPAIYDILTCLSEILGYDNDIWRYSLNSVYKSVTAESIYWAAQQGGADIIDMDAILSIMLSANPEQVEYFVGLVDAYRQSIWNRPFNKDFYAALARGFMIWP</sequence>
<protein>
    <submittedName>
        <fullName evidence="1">Uncharacterized protein</fullName>
    </submittedName>
</protein>
<reference evidence="1" key="1">
    <citation type="journal article" date="2014" name="Front. Microbiol.">
        <title>High frequency of phylogenetically diverse reductive dehalogenase-homologous genes in deep subseafloor sedimentary metagenomes.</title>
        <authorList>
            <person name="Kawai M."/>
            <person name="Futagami T."/>
            <person name="Toyoda A."/>
            <person name="Takaki Y."/>
            <person name="Nishi S."/>
            <person name="Hori S."/>
            <person name="Arai W."/>
            <person name="Tsubouchi T."/>
            <person name="Morono Y."/>
            <person name="Uchiyama I."/>
            <person name="Ito T."/>
            <person name="Fujiyama A."/>
            <person name="Inagaki F."/>
            <person name="Takami H."/>
        </authorList>
    </citation>
    <scope>NUCLEOTIDE SEQUENCE</scope>
    <source>
        <strain evidence="1">Expedition CK06-06</strain>
    </source>
</reference>
<accession>X1GKD7</accession>